<keyword evidence="2" id="KW-1185">Reference proteome</keyword>
<reference evidence="1 2" key="1">
    <citation type="submission" date="2021-03" db="EMBL/GenBank/DDBJ databases">
        <title>Antimicrobial resistance genes in bacteria isolated from Japanese honey, and their potential for conferring macrolide and lincosamide resistance in the American foulbrood pathogen Paenibacillus larvae.</title>
        <authorList>
            <person name="Okamoto M."/>
            <person name="Kumagai M."/>
            <person name="Kanamori H."/>
            <person name="Takamatsu D."/>
        </authorList>
    </citation>
    <scope>NUCLEOTIDE SEQUENCE [LARGE SCALE GENOMIC DNA]</scope>
    <source>
        <strain evidence="1 2">J1TS3</strain>
    </source>
</reference>
<organism evidence="1 2">
    <name type="scientific">Siminovitchia fordii</name>
    <dbReference type="NCBI Taxonomy" id="254759"/>
    <lineage>
        <taxon>Bacteria</taxon>
        <taxon>Bacillati</taxon>
        <taxon>Bacillota</taxon>
        <taxon>Bacilli</taxon>
        <taxon>Bacillales</taxon>
        <taxon>Bacillaceae</taxon>
        <taxon>Siminovitchia</taxon>
    </lineage>
</organism>
<evidence type="ECO:0000313" key="1">
    <source>
        <dbReference type="EMBL" id="GIN19698.1"/>
    </source>
</evidence>
<accession>A0ABQ4K3J6</accession>
<sequence length="64" mass="7453">MSSKIVSTIKVPNWTNFMVDVRTDLGSKVPVTCTHNLILRSLNKIDDFYRNLHEYSREMLETHG</sequence>
<name>A0ABQ4K3J6_9BACI</name>
<proteinExistence type="predicted"/>
<evidence type="ECO:0000313" key="2">
    <source>
        <dbReference type="Proteomes" id="UP000680279"/>
    </source>
</evidence>
<comment type="caution">
    <text evidence="1">The sequence shown here is derived from an EMBL/GenBank/DDBJ whole genome shotgun (WGS) entry which is preliminary data.</text>
</comment>
<protein>
    <submittedName>
        <fullName evidence="1">Uncharacterized protein</fullName>
    </submittedName>
</protein>
<gene>
    <name evidence="1" type="ORF">J1TS3_08320</name>
</gene>
<dbReference type="Proteomes" id="UP000680279">
    <property type="component" value="Unassembled WGS sequence"/>
</dbReference>
<dbReference type="EMBL" id="BOQT01000002">
    <property type="protein sequence ID" value="GIN19698.1"/>
    <property type="molecule type" value="Genomic_DNA"/>
</dbReference>